<geneLocation type="mitochondrion" evidence="2"/>
<gene>
    <name evidence="2" type="primary">orf103</name>
</gene>
<feature type="domain" description="Homing endonuclease LAGLIDADG" evidence="1">
    <location>
        <begin position="6"/>
        <end position="75"/>
    </location>
</feature>
<reference evidence="2" key="1">
    <citation type="submission" date="2019-02" db="EMBL/GenBank/DDBJ databases">
        <authorList>
            <person name="Fang M.L."/>
            <person name="Zhang Y."/>
        </authorList>
    </citation>
    <scope>NUCLEOTIDE SEQUENCE</scope>
    <source>
        <strain evidence="2">YMF1.01838</strain>
    </source>
</reference>
<dbReference type="InterPro" id="IPR027434">
    <property type="entry name" value="Homing_endonucl"/>
</dbReference>
<dbReference type="PANTHER" id="PTHR36181:SF4">
    <property type="entry name" value="LAGLIDADG ENDONUCLEASE"/>
    <property type="match status" value="1"/>
</dbReference>
<organism evidence="2">
    <name type="scientific">Dactylella sp</name>
    <dbReference type="NCBI Taxonomy" id="1814903"/>
    <lineage>
        <taxon>Eukaryota</taxon>
        <taxon>Fungi</taxon>
        <taxon>Dikarya</taxon>
        <taxon>Ascomycota</taxon>
        <taxon>Pezizomycotina</taxon>
        <taxon>Orbiliomycetes</taxon>
        <taxon>Orbiliales</taxon>
        <taxon>Orbiliaceae</taxon>
        <taxon>Dactylella</taxon>
    </lineage>
</organism>
<dbReference type="AlphaFoldDB" id="A0A482DTP1"/>
<keyword evidence="2" id="KW-0496">Mitochondrion</keyword>
<dbReference type="GO" id="GO:0004519">
    <property type="term" value="F:endonuclease activity"/>
    <property type="evidence" value="ECO:0007669"/>
    <property type="project" value="InterPro"/>
</dbReference>
<dbReference type="Pfam" id="PF00961">
    <property type="entry name" value="LAGLIDADG_1"/>
    <property type="match status" value="1"/>
</dbReference>
<evidence type="ECO:0000313" key="2">
    <source>
        <dbReference type="EMBL" id="QBM09650.1"/>
    </source>
</evidence>
<dbReference type="InterPro" id="IPR004860">
    <property type="entry name" value="LAGLIDADG_dom"/>
</dbReference>
<dbReference type="PANTHER" id="PTHR36181">
    <property type="entry name" value="INTRON-ENCODED ENDONUCLEASE AI3-RELATED"/>
    <property type="match status" value="1"/>
</dbReference>
<dbReference type="Gene3D" id="3.10.28.10">
    <property type="entry name" value="Homing endonucleases"/>
    <property type="match status" value="1"/>
</dbReference>
<accession>A0A482DTP1</accession>
<evidence type="ECO:0000259" key="1">
    <source>
        <dbReference type="Pfam" id="PF00961"/>
    </source>
</evidence>
<name>A0A482DTP1_9PEZI</name>
<dbReference type="EMBL" id="MK550697">
    <property type="protein sequence ID" value="QBM09650.1"/>
    <property type="molecule type" value="Genomic_DNA"/>
</dbReference>
<protein>
    <recommendedName>
        <fullName evidence="1">Homing endonuclease LAGLIDADG domain-containing protein</fullName>
    </recommendedName>
</protein>
<dbReference type="InterPro" id="IPR051289">
    <property type="entry name" value="LAGLIDADG_Endonuclease"/>
</dbReference>
<dbReference type="GO" id="GO:0005739">
    <property type="term" value="C:mitochondrion"/>
    <property type="evidence" value="ECO:0007669"/>
    <property type="project" value="UniProtKB-ARBA"/>
</dbReference>
<sequence length="103" mass="12090">MKPWASIGLNNREKFLLIKINNFFCGIGSIYETSTNNLAEWKVFKLANFNLLIEHFNSYPLKGFKGHNFAIWCKTIVLFNTEPLTPEIIIQIKELKNKLNKWE</sequence>
<proteinExistence type="predicted"/>
<dbReference type="SUPFAM" id="SSF55608">
    <property type="entry name" value="Homing endonucleases"/>
    <property type="match status" value="1"/>
</dbReference>